<organism evidence="1">
    <name type="scientific">termite gut metagenome</name>
    <dbReference type="NCBI Taxonomy" id="433724"/>
    <lineage>
        <taxon>unclassified sequences</taxon>
        <taxon>metagenomes</taxon>
        <taxon>organismal metagenomes</taxon>
    </lineage>
</organism>
<dbReference type="GO" id="GO:0003677">
    <property type="term" value="F:DNA binding"/>
    <property type="evidence" value="ECO:0007669"/>
    <property type="project" value="InterPro"/>
</dbReference>
<sequence>MVIRERKFYSKEFRERVLTAYYNSNESVSMIAHRFQVKQDTVNNWVYRKNSSSNQENTINLEASNVMPVKKEKLTPEQMEQCILDLEQELGQEKMRSTRWRN</sequence>
<proteinExistence type="predicted"/>
<comment type="caution">
    <text evidence="1">The sequence shown here is derived from an EMBL/GenBank/DDBJ whole genome shotgun (WGS) entry which is preliminary data.</text>
</comment>
<dbReference type="AlphaFoldDB" id="A0A5J4R1S3"/>
<gene>
    <name evidence="1" type="ORF">EZS27_023469</name>
</gene>
<reference evidence="1" key="1">
    <citation type="submission" date="2019-03" db="EMBL/GenBank/DDBJ databases">
        <title>Single cell metagenomics reveals metabolic interactions within the superorganism composed of flagellate Streblomastix strix and complex community of Bacteroidetes bacteria on its surface.</title>
        <authorList>
            <person name="Treitli S.C."/>
            <person name="Kolisko M."/>
            <person name="Husnik F."/>
            <person name="Keeling P."/>
            <person name="Hampl V."/>
        </authorList>
    </citation>
    <scope>NUCLEOTIDE SEQUENCE</scope>
    <source>
        <strain evidence="1">STM</strain>
    </source>
</reference>
<evidence type="ECO:0008006" key="2">
    <source>
        <dbReference type="Google" id="ProtNLM"/>
    </source>
</evidence>
<name>A0A5J4R1S3_9ZZZZ</name>
<dbReference type="EMBL" id="SNRY01001971">
    <property type="protein sequence ID" value="KAA6327558.1"/>
    <property type="molecule type" value="Genomic_DNA"/>
</dbReference>
<dbReference type="GO" id="GO:0006313">
    <property type="term" value="P:DNA transposition"/>
    <property type="evidence" value="ECO:0007669"/>
    <property type="project" value="InterPro"/>
</dbReference>
<evidence type="ECO:0000313" key="1">
    <source>
        <dbReference type="EMBL" id="KAA6327558.1"/>
    </source>
</evidence>
<protein>
    <recommendedName>
        <fullName evidence="2">Transposase</fullName>
    </recommendedName>
</protein>
<dbReference type="Gene3D" id="1.10.10.60">
    <property type="entry name" value="Homeodomain-like"/>
    <property type="match status" value="1"/>
</dbReference>
<dbReference type="SUPFAM" id="SSF46689">
    <property type="entry name" value="Homeodomain-like"/>
    <property type="match status" value="1"/>
</dbReference>
<dbReference type="InterPro" id="IPR009057">
    <property type="entry name" value="Homeodomain-like_sf"/>
</dbReference>
<dbReference type="GO" id="GO:0004803">
    <property type="term" value="F:transposase activity"/>
    <property type="evidence" value="ECO:0007669"/>
    <property type="project" value="InterPro"/>
</dbReference>
<accession>A0A5J4R1S3</accession>